<feature type="transmembrane region" description="Helical" evidence="1">
    <location>
        <begin position="123"/>
        <end position="141"/>
    </location>
</feature>
<protein>
    <submittedName>
        <fullName evidence="2">Uncharacterized protein</fullName>
    </submittedName>
</protein>
<organism evidence="2 3">
    <name type="scientific">Hermetia illucens</name>
    <name type="common">Black soldier fly</name>
    <dbReference type="NCBI Taxonomy" id="343691"/>
    <lineage>
        <taxon>Eukaryota</taxon>
        <taxon>Metazoa</taxon>
        <taxon>Ecdysozoa</taxon>
        <taxon>Arthropoda</taxon>
        <taxon>Hexapoda</taxon>
        <taxon>Insecta</taxon>
        <taxon>Pterygota</taxon>
        <taxon>Neoptera</taxon>
        <taxon>Endopterygota</taxon>
        <taxon>Diptera</taxon>
        <taxon>Brachycera</taxon>
        <taxon>Stratiomyomorpha</taxon>
        <taxon>Stratiomyidae</taxon>
        <taxon>Hermetiinae</taxon>
        <taxon>Hermetia</taxon>
    </lineage>
</organism>
<dbReference type="OrthoDB" id="7407406at2759"/>
<evidence type="ECO:0000256" key="1">
    <source>
        <dbReference type="SAM" id="Phobius"/>
    </source>
</evidence>
<dbReference type="EMBL" id="LR899009">
    <property type="protein sequence ID" value="CAD7077984.1"/>
    <property type="molecule type" value="Genomic_DNA"/>
</dbReference>
<evidence type="ECO:0000313" key="3">
    <source>
        <dbReference type="Proteomes" id="UP000594454"/>
    </source>
</evidence>
<accession>A0A7R8YQ26</accession>
<reference evidence="2 3" key="1">
    <citation type="submission" date="2020-11" db="EMBL/GenBank/DDBJ databases">
        <authorList>
            <person name="Wallbank WR R."/>
            <person name="Pardo Diaz C."/>
            <person name="Kozak K."/>
            <person name="Martin S."/>
            <person name="Jiggins C."/>
            <person name="Moest M."/>
            <person name="Warren A I."/>
            <person name="Generalovic N T."/>
            <person name="Byers J.R.P. K."/>
            <person name="Montejo-Kovacevich G."/>
            <person name="Yen C E."/>
        </authorList>
    </citation>
    <scope>NUCLEOTIDE SEQUENCE [LARGE SCALE GENOMIC DNA]</scope>
</reference>
<keyword evidence="3" id="KW-1185">Reference proteome</keyword>
<gene>
    <name evidence="2" type="ORF">HERILL_LOCUS1280</name>
</gene>
<dbReference type="InParanoid" id="A0A7R8YQ26"/>
<evidence type="ECO:0000313" key="2">
    <source>
        <dbReference type="EMBL" id="CAD7077984.1"/>
    </source>
</evidence>
<dbReference type="OMA" id="MEYYLSA"/>
<proteinExistence type="predicted"/>
<feature type="transmembrane region" description="Helical" evidence="1">
    <location>
        <begin position="82"/>
        <end position="103"/>
    </location>
</feature>
<keyword evidence="1" id="KW-0812">Transmembrane</keyword>
<keyword evidence="1" id="KW-0472">Membrane</keyword>
<keyword evidence="1" id="KW-1133">Transmembrane helix</keyword>
<sequence>MFLLAQLRSSTNVVRQTLFGHNVGTFRQVLSPSAPRQSSNVTKIGSRVFKEARLLQKDNIPEGFHIIYRAPMKIYFKIAHHITSLSAVIVGGLAVYIAIYGAGELQAPFHFDTSSLAADKSDIKYFAAGFILISVGMRYIVMRYPYRIYRNEKQYIAVMEGQIPFSTRRLRFEKGDVAAARPYGILPWKDSWYNVRRQKILLLVDYFKSPSELHNMLVRDKS</sequence>
<dbReference type="Proteomes" id="UP000594454">
    <property type="component" value="Chromosome 1"/>
</dbReference>
<dbReference type="AlphaFoldDB" id="A0A7R8YQ26"/>
<name>A0A7R8YQ26_HERIL</name>